<comment type="similarity">
    <text evidence="4">In the N-terminal section; belongs to the TRAFAC class translation factor GTPase superfamily. Classic translation factor GTPase family. CysN/NodQ subfamily.</text>
</comment>
<proteinExistence type="inferred from homology"/>
<evidence type="ECO:0000256" key="4">
    <source>
        <dbReference type="ARBA" id="ARBA00007237"/>
    </source>
</evidence>
<dbReference type="NCBIfam" id="TIGR02034">
    <property type="entry name" value="CysN"/>
    <property type="match status" value="1"/>
</dbReference>
<keyword evidence="6" id="KW-0536">Nodulation</keyword>
<feature type="domain" description="Tr-type G" evidence="18">
    <location>
        <begin position="31"/>
        <end position="248"/>
    </location>
</feature>
<dbReference type="FunFam" id="3.40.50.300:FF:000212">
    <property type="entry name" value="Adenylyl-sulfate kinase"/>
    <property type="match status" value="1"/>
</dbReference>
<dbReference type="InterPro" id="IPR009000">
    <property type="entry name" value="Transl_B-barrel_sf"/>
</dbReference>
<dbReference type="RefSeq" id="WP_145340918.1">
    <property type="nucleotide sequence ID" value="NZ_SMLY01000062.1"/>
</dbReference>
<dbReference type="InterPro" id="IPR041757">
    <property type="entry name" value="CysN_GTP-bd"/>
</dbReference>
<dbReference type="GO" id="GO:0005525">
    <property type="term" value="F:GTP binding"/>
    <property type="evidence" value="ECO:0007669"/>
    <property type="project" value="UniProtKB-UniRule"/>
</dbReference>
<evidence type="ECO:0000256" key="3">
    <source>
        <dbReference type="ARBA" id="ARBA00005438"/>
    </source>
</evidence>
<comment type="catalytic activity">
    <reaction evidence="1 17">
        <text>adenosine 5'-phosphosulfate + ATP = 3'-phosphoadenylyl sulfate + ADP + H(+)</text>
        <dbReference type="Rhea" id="RHEA:24152"/>
        <dbReference type="ChEBI" id="CHEBI:15378"/>
        <dbReference type="ChEBI" id="CHEBI:30616"/>
        <dbReference type="ChEBI" id="CHEBI:58243"/>
        <dbReference type="ChEBI" id="CHEBI:58339"/>
        <dbReference type="ChEBI" id="CHEBI:456216"/>
        <dbReference type="EC" id="2.7.1.25"/>
    </reaction>
</comment>
<evidence type="ECO:0000256" key="9">
    <source>
        <dbReference type="ARBA" id="ARBA00022741"/>
    </source>
</evidence>
<comment type="pathway">
    <text evidence="16">Sulfur metabolism; hydrogen sulfide biosynthesis; sulfite from sulfate: step 1/3.</text>
</comment>
<gene>
    <name evidence="17" type="primary">cysC</name>
    <name evidence="16" type="synonym">cysN</name>
    <name evidence="19" type="ORF">JM93_00990</name>
</gene>
<dbReference type="EMBL" id="VLLF01000001">
    <property type="protein sequence ID" value="TWI93433.1"/>
    <property type="molecule type" value="Genomic_DNA"/>
</dbReference>
<protein>
    <recommendedName>
        <fullName evidence="16 17">Multifunctional fusion protein</fullName>
    </recommendedName>
    <domain>
        <recommendedName>
            <fullName evidence="16">Sulfate adenylyltransferase subunit 1</fullName>
            <ecNumber evidence="16">2.7.7.4</ecNumber>
        </recommendedName>
        <alternativeName>
            <fullName evidence="16">ATP-sulfurylase large subunit</fullName>
        </alternativeName>
        <alternativeName>
            <fullName evidence="16">Sulfate adenylate transferase</fullName>
            <shortName evidence="16">SAT</shortName>
        </alternativeName>
    </domain>
    <domain>
        <recommendedName>
            <fullName evidence="17">Adenylyl-sulfate kinase</fullName>
            <ecNumber evidence="17">2.7.1.25</ecNumber>
        </recommendedName>
        <alternativeName>
            <fullName evidence="17">APS kinase</fullName>
        </alternativeName>
        <alternativeName>
            <fullName evidence="17">ATP adenosine-5'-phosphosulfate 3'-phosphotransferase</fullName>
        </alternativeName>
        <alternativeName>
            <fullName evidence="17">Adenosine-5'-phosphosulfate kinase</fullName>
        </alternativeName>
    </domain>
</protein>
<dbReference type="SUPFAM" id="SSF50447">
    <property type="entry name" value="Translation proteins"/>
    <property type="match status" value="1"/>
</dbReference>
<evidence type="ECO:0000313" key="19">
    <source>
        <dbReference type="EMBL" id="TWI93433.1"/>
    </source>
</evidence>
<dbReference type="PROSITE" id="PS00301">
    <property type="entry name" value="G_TR_1"/>
    <property type="match status" value="1"/>
</dbReference>
<evidence type="ECO:0000256" key="13">
    <source>
        <dbReference type="ARBA" id="ARBA00023268"/>
    </source>
</evidence>
<evidence type="ECO:0000256" key="12">
    <source>
        <dbReference type="ARBA" id="ARBA00023134"/>
    </source>
</evidence>
<comment type="function">
    <text evidence="2">APS kinase catalyzes the synthesis of activated sulfate.</text>
</comment>
<dbReference type="HAMAP" id="MF_00062">
    <property type="entry name" value="Sulf_adenylyltr_sub1"/>
    <property type="match status" value="1"/>
</dbReference>
<dbReference type="Gene3D" id="2.40.30.10">
    <property type="entry name" value="Translation factors"/>
    <property type="match status" value="2"/>
</dbReference>
<dbReference type="InterPro" id="IPR044139">
    <property type="entry name" value="CysN_NoDQ_III"/>
</dbReference>
<dbReference type="Proteomes" id="UP000320593">
    <property type="component" value="Unassembled WGS sequence"/>
</dbReference>
<feature type="binding site" evidence="16">
    <location>
        <begin position="119"/>
        <end position="123"/>
    </location>
    <ligand>
        <name>GTP</name>
        <dbReference type="ChEBI" id="CHEBI:37565"/>
    </ligand>
</feature>
<evidence type="ECO:0000313" key="20">
    <source>
        <dbReference type="Proteomes" id="UP000320593"/>
    </source>
</evidence>
<evidence type="ECO:0000256" key="1">
    <source>
        <dbReference type="ARBA" id="ARBA00001823"/>
    </source>
</evidence>
<dbReference type="CDD" id="cd04095">
    <property type="entry name" value="CysN_NoDQ_III"/>
    <property type="match status" value="1"/>
</dbReference>
<dbReference type="GO" id="GO:0004781">
    <property type="term" value="F:sulfate adenylyltransferase (ATP) activity"/>
    <property type="evidence" value="ECO:0007669"/>
    <property type="project" value="UniProtKB-UniRule"/>
</dbReference>
<comment type="function">
    <text evidence="16">With CysD forms the ATP sulfurylase (ATPS) that catalyzes the adenylation of sulfate producing adenosine 5'-phosphosulfate (APS) and diphosphate, the first enzymatic step in sulfur assimilation pathway. APS synthesis involves the formation of a high-energy phosphoric-sulfuric acid anhydride bond driven by GTP hydrolysis by CysN coupled to ATP hydrolysis by CysD.</text>
</comment>
<dbReference type="GO" id="GO:0070814">
    <property type="term" value="P:hydrogen sulfide biosynthetic process"/>
    <property type="evidence" value="ECO:0007669"/>
    <property type="project" value="UniProtKB-UniRule"/>
</dbReference>
<keyword evidence="8 16" id="KW-0548">Nucleotidyltransferase</keyword>
<evidence type="ECO:0000256" key="6">
    <source>
        <dbReference type="ARBA" id="ARBA00022458"/>
    </source>
</evidence>
<sequence length="653" mass="72153">MSYAEPLQPEDTPQTEAEQAVTDYVLAQESKDQLRFLTCGSVDDGKSTLIGRLLFDTKLIFEDQLAALEKDSRRHGTVGEEIDLALLVDGLEAEREQGITIDVAYRFFATDKRKFIVADTPGHEQYTRNMATGASTADLAVLLVDARHGLMVQTRRHAFIASLLGIRHVVLAVNKIDLVDYSEERFEQIRKDFEVFANGFDFESLQAIPMSARFGDNVTGRSPNMPWYGGSTLLEHLETVEIGEHELEAPFRFPVQWVNRPNLDFRGYSGTIAGGRVSVGDEIVVAGPAKTSKVARIIAPEGDVNVARSGEAVTLTLEDEIDISRGDLLSAPEGRPDVADQMAAHLIWMSEDALLPGRSYLLKIGPKTVNATVTEIKHKINVNTFEHVAGKTLDLNEIAFCNLSLSAPVAFDPYEANRHTGSFILIDRMTNQTVGAGLVWFALRRATNIHWQALEIDKAARGQALGQKPAVVWFTGLSGSGKSTIASLVEKKLHAEGRHTYVLDGDNVRHGLNRDLGFTDADRVENIRRVGEVSKLFADAGLITLVSFISPFRSERQMARDLMGASEFIEIFVDTPIEECKQRDPKGLYAKAERGEIKNFTGIDSPYEAPENPELRLKNVGRKPEDVADEVVEFLRARGFLNAANYGMHGDGI</sequence>
<evidence type="ECO:0000256" key="5">
    <source>
        <dbReference type="ARBA" id="ARBA00011760"/>
    </source>
</evidence>
<dbReference type="InterPro" id="IPR011779">
    <property type="entry name" value="SO4_adenylTrfase_lsu"/>
</dbReference>
<dbReference type="OrthoDB" id="9804504at2"/>
<evidence type="ECO:0000256" key="10">
    <source>
        <dbReference type="ARBA" id="ARBA00022777"/>
    </source>
</evidence>
<comment type="function">
    <text evidence="17">Catalyzes the synthesis of activated sulfate.</text>
</comment>
<dbReference type="InterPro" id="IPR044138">
    <property type="entry name" value="CysN_II"/>
</dbReference>
<keyword evidence="20" id="KW-1185">Reference proteome</keyword>
<evidence type="ECO:0000256" key="11">
    <source>
        <dbReference type="ARBA" id="ARBA00022840"/>
    </source>
</evidence>
<dbReference type="InterPro" id="IPR009001">
    <property type="entry name" value="Transl_elong_EF1A/Init_IF2_C"/>
</dbReference>
<comment type="pathway">
    <text evidence="17">Sulfur metabolism; hydrogen sulfide biosynthesis; sulfite from sulfate: step 2/3.</text>
</comment>
<dbReference type="InterPro" id="IPR054696">
    <property type="entry name" value="GTP-eEF1A_C"/>
</dbReference>
<feature type="binding site" evidence="16">
    <location>
        <begin position="174"/>
        <end position="177"/>
    </location>
    <ligand>
        <name>GTP</name>
        <dbReference type="ChEBI" id="CHEBI:37565"/>
    </ligand>
</feature>
<keyword evidence="11 16" id="KW-0067">ATP-binding</keyword>
<dbReference type="AlphaFoldDB" id="A0A562TIZ4"/>
<evidence type="ECO:0000256" key="14">
    <source>
        <dbReference type="ARBA" id="ARBA00024872"/>
    </source>
</evidence>
<evidence type="ECO:0000259" key="18">
    <source>
        <dbReference type="PROSITE" id="PS51722"/>
    </source>
</evidence>
<dbReference type="NCBIfam" id="NF004035">
    <property type="entry name" value="PRK05506.1"/>
    <property type="match status" value="1"/>
</dbReference>
<dbReference type="EC" id="2.7.7.4" evidence="16"/>
<keyword evidence="12 16" id="KW-0342">GTP-binding</keyword>
<keyword evidence="10 17" id="KW-0418">Kinase</keyword>
<comment type="function">
    <text evidence="14">Proposed to provide activated sulfate for transfer to Nod factor. ATP sulfurylase may be the GTPase, regulating ATP sulfurylase activity.</text>
</comment>
<dbReference type="NCBIfam" id="TIGR00455">
    <property type="entry name" value="apsK"/>
    <property type="match status" value="1"/>
</dbReference>
<organism evidence="19 20">
    <name type="scientific">Roseibium hamelinense</name>
    <dbReference type="NCBI Taxonomy" id="150831"/>
    <lineage>
        <taxon>Bacteria</taxon>
        <taxon>Pseudomonadati</taxon>
        <taxon>Pseudomonadota</taxon>
        <taxon>Alphaproteobacteria</taxon>
        <taxon>Hyphomicrobiales</taxon>
        <taxon>Stappiaceae</taxon>
        <taxon>Roseibium</taxon>
    </lineage>
</organism>
<dbReference type="GO" id="GO:0005524">
    <property type="term" value="F:ATP binding"/>
    <property type="evidence" value="ECO:0007669"/>
    <property type="project" value="UniProtKB-UniRule"/>
</dbReference>
<comment type="caution">
    <text evidence="19">The sequence shown here is derived from an EMBL/GenBank/DDBJ whole genome shotgun (WGS) entry which is preliminary data.</text>
</comment>
<dbReference type="SUPFAM" id="SSF50465">
    <property type="entry name" value="EF-Tu/eEF-1alpha/eIF2-gamma C-terminal domain"/>
    <property type="match status" value="1"/>
</dbReference>
<dbReference type="NCBIfam" id="NF003013">
    <property type="entry name" value="PRK03846.1"/>
    <property type="match status" value="1"/>
</dbReference>
<dbReference type="InterPro" id="IPR050100">
    <property type="entry name" value="TRAFAC_GTPase_members"/>
</dbReference>
<dbReference type="CDD" id="cd02027">
    <property type="entry name" value="APSK"/>
    <property type="match status" value="1"/>
</dbReference>
<accession>A0A562TIZ4</accession>
<reference evidence="19 20" key="1">
    <citation type="submission" date="2019-07" db="EMBL/GenBank/DDBJ databases">
        <title>Genomic Encyclopedia of Archaeal and Bacterial Type Strains, Phase II (KMG-II): from individual species to whole genera.</title>
        <authorList>
            <person name="Goeker M."/>
        </authorList>
    </citation>
    <scope>NUCLEOTIDE SEQUENCE [LARGE SCALE GENOMIC DNA]</scope>
    <source>
        <strain evidence="19 20">ATCC BAA-252</strain>
    </source>
</reference>
<dbReference type="NCBIfam" id="NF003478">
    <property type="entry name" value="PRK05124.1"/>
    <property type="match status" value="1"/>
</dbReference>
<evidence type="ECO:0000256" key="16">
    <source>
        <dbReference type="HAMAP-Rule" id="MF_00062"/>
    </source>
</evidence>
<feature type="binding site" evidence="16">
    <location>
        <begin position="40"/>
        <end position="47"/>
    </location>
    <ligand>
        <name>GTP</name>
        <dbReference type="ChEBI" id="CHEBI:37565"/>
    </ligand>
</feature>
<feature type="binding site" evidence="17">
    <location>
        <begin position="476"/>
        <end position="483"/>
    </location>
    <ligand>
        <name>ATP</name>
        <dbReference type="ChEBI" id="CHEBI:30616"/>
    </ligand>
</feature>
<dbReference type="InterPro" id="IPR059117">
    <property type="entry name" value="APS_kinase_dom"/>
</dbReference>
<dbReference type="Pfam" id="PF22594">
    <property type="entry name" value="GTP-eEF1A_C"/>
    <property type="match status" value="1"/>
</dbReference>
<comment type="similarity">
    <text evidence="3">In the C-terminal section; belongs to the APS kinase family.</text>
</comment>
<dbReference type="PROSITE" id="PS51722">
    <property type="entry name" value="G_TR_2"/>
    <property type="match status" value="1"/>
</dbReference>
<evidence type="ECO:0000256" key="17">
    <source>
        <dbReference type="HAMAP-Rule" id="MF_00065"/>
    </source>
</evidence>
<evidence type="ECO:0000256" key="7">
    <source>
        <dbReference type="ARBA" id="ARBA00022679"/>
    </source>
</evidence>
<dbReference type="Pfam" id="PF01583">
    <property type="entry name" value="APS_kinase"/>
    <property type="match status" value="1"/>
</dbReference>
<evidence type="ECO:0000256" key="15">
    <source>
        <dbReference type="ARBA" id="ARBA00049370"/>
    </source>
</evidence>
<dbReference type="EC" id="2.7.1.25" evidence="17"/>
<dbReference type="PRINTS" id="PR00315">
    <property type="entry name" value="ELONGATNFCT"/>
</dbReference>
<name>A0A562TIZ4_9HYPH</name>
<dbReference type="PANTHER" id="PTHR23115">
    <property type="entry name" value="TRANSLATION FACTOR"/>
    <property type="match status" value="1"/>
</dbReference>
<dbReference type="Gene3D" id="3.40.50.300">
    <property type="entry name" value="P-loop containing nucleotide triphosphate hydrolases"/>
    <property type="match status" value="2"/>
</dbReference>
<dbReference type="GO" id="GO:0004020">
    <property type="term" value="F:adenylylsulfate kinase activity"/>
    <property type="evidence" value="ECO:0007669"/>
    <property type="project" value="UniProtKB-UniRule"/>
</dbReference>
<dbReference type="GO" id="GO:0003924">
    <property type="term" value="F:GTPase activity"/>
    <property type="evidence" value="ECO:0007669"/>
    <property type="project" value="InterPro"/>
</dbReference>
<dbReference type="UniPathway" id="UPA00140">
    <property type="reaction ID" value="UER00204"/>
</dbReference>
<evidence type="ECO:0000256" key="8">
    <source>
        <dbReference type="ARBA" id="ARBA00022695"/>
    </source>
</evidence>
<comment type="subunit">
    <text evidence="5">Sulfate-activating enzymes, NodP and NodQ, may be physically associated.</text>
</comment>
<dbReference type="FunFam" id="3.40.50.300:FF:000119">
    <property type="entry name" value="Sulfate adenylyltransferase subunit 1"/>
    <property type="match status" value="1"/>
</dbReference>
<comment type="similarity">
    <text evidence="17">Belongs to the APS kinase family.</text>
</comment>
<keyword evidence="17" id="KW-0597">Phosphoprotein</keyword>
<keyword evidence="9 16" id="KW-0547">Nucleotide-binding</keyword>
<feature type="active site" description="Phosphoserine intermediate" evidence="17">
    <location>
        <position position="550"/>
    </location>
</feature>
<dbReference type="GO" id="GO:0000103">
    <property type="term" value="P:sulfate assimilation"/>
    <property type="evidence" value="ECO:0007669"/>
    <property type="project" value="UniProtKB-UniRule"/>
</dbReference>
<comment type="catalytic activity">
    <reaction evidence="15 16">
        <text>sulfate + ATP + H(+) = adenosine 5'-phosphosulfate + diphosphate</text>
        <dbReference type="Rhea" id="RHEA:18133"/>
        <dbReference type="ChEBI" id="CHEBI:15378"/>
        <dbReference type="ChEBI" id="CHEBI:16189"/>
        <dbReference type="ChEBI" id="CHEBI:30616"/>
        <dbReference type="ChEBI" id="CHEBI:33019"/>
        <dbReference type="ChEBI" id="CHEBI:58243"/>
        <dbReference type="EC" id="2.7.7.4"/>
    </reaction>
</comment>
<dbReference type="InterPro" id="IPR031157">
    <property type="entry name" value="G_TR_CS"/>
</dbReference>
<keyword evidence="7 16" id="KW-0808">Transferase</keyword>
<dbReference type="HAMAP" id="MF_00065">
    <property type="entry name" value="Adenylyl_sulf_kinase"/>
    <property type="match status" value="1"/>
</dbReference>
<keyword evidence="13" id="KW-0511">Multifunctional enzyme</keyword>
<dbReference type="Pfam" id="PF00009">
    <property type="entry name" value="GTP_EFTU"/>
    <property type="match status" value="1"/>
</dbReference>
<dbReference type="CDD" id="cd04166">
    <property type="entry name" value="CysN_ATPS"/>
    <property type="match status" value="1"/>
</dbReference>
<dbReference type="InterPro" id="IPR027417">
    <property type="entry name" value="P-loop_NTPase"/>
</dbReference>
<dbReference type="CDD" id="cd03695">
    <property type="entry name" value="CysN_NodQ_II"/>
    <property type="match status" value="1"/>
</dbReference>
<evidence type="ECO:0000256" key="2">
    <source>
        <dbReference type="ARBA" id="ARBA00002357"/>
    </source>
</evidence>
<dbReference type="InterPro" id="IPR000795">
    <property type="entry name" value="T_Tr_GTP-bd_dom"/>
</dbReference>
<dbReference type="SUPFAM" id="SSF52540">
    <property type="entry name" value="P-loop containing nucleoside triphosphate hydrolases"/>
    <property type="match status" value="2"/>
</dbReference>
<comment type="subunit">
    <text evidence="16">Heterodimer composed of CysD, the smaller subunit, and CysN.</text>
</comment>
<comment type="similarity">
    <text evidence="16">Belongs to the TRAFAC class translation factor GTPase superfamily. Classic translation factor GTPase family. CysN/NodQ subfamily.</text>
</comment>
<dbReference type="InterPro" id="IPR002891">
    <property type="entry name" value="APS"/>
</dbReference>